<evidence type="ECO:0000256" key="3">
    <source>
        <dbReference type="ARBA" id="ARBA00022692"/>
    </source>
</evidence>
<dbReference type="AlphaFoldDB" id="A0AAD3Y7A4"/>
<evidence type="ECO:0000256" key="1">
    <source>
        <dbReference type="ARBA" id="ARBA00004141"/>
    </source>
</evidence>
<proteinExistence type="inferred from homology"/>
<sequence length="426" mass="48556">MREATVTFEDNSLETSTRNSEVPKEELSDFPGQNTIEYIANRRTSLRARYYYGTIFLATNLTTWIVRDYGQKLFLHSHYLNACGFGGHDCFHTMGVLRVSFGCFIFFFFMLLTTIKGTKLYEVQNAWHSGFWPAKFVLLAASITSAFFFPPDFIQLYGEFARVGAGIFLLLQLISVIHFIAWWNNYWMPDEERKQSCSLGIFVSTISYITSACGLGLMYKLYIPSSSCMLNIFFITWTAVLLMVMMAVSLHSKVNRGLLSSGIMSLYVVFSCWSAIRSEPGCERCCPQTQVNGHHVVTVLSFLIAICAIVAATFSTGIDSESFQFRRDEAQEDDDIPYNYVFFHLVFSLGAMYFAMLFISWNLNHSTRRWSIDTGWASVWVKILNEWLAATLYVWKLISPVLRQAKVTDQEAAVQQTNIEAASTEP</sequence>
<feature type="transmembrane region" description="Helical" evidence="7">
    <location>
        <begin position="95"/>
        <end position="115"/>
    </location>
</feature>
<name>A0AAD3Y7A4_NEPGR</name>
<evidence type="ECO:0000256" key="2">
    <source>
        <dbReference type="ARBA" id="ARBA00006665"/>
    </source>
</evidence>
<evidence type="ECO:0000256" key="5">
    <source>
        <dbReference type="ARBA" id="ARBA00023136"/>
    </source>
</evidence>
<comment type="subcellular location">
    <subcellularLocation>
        <location evidence="1">Membrane</location>
        <topology evidence="1">Multi-pass membrane protein</topology>
    </subcellularLocation>
</comment>
<feature type="transmembrane region" description="Helical" evidence="7">
    <location>
        <begin position="50"/>
        <end position="67"/>
    </location>
</feature>
<evidence type="ECO:0000256" key="6">
    <source>
        <dbReference type="SAM" id="MobiDB-lite"/>
    </source>
</evidence>
<feature type="transmembrane region" description="Helical" evidence="7">
    <location>
        <begin position="136"/>
        <end position="157"/>
    </location>
</feature>
<feature type="transmembrane region" description="Helical" evidence="7">
    <location>
        <begin position="296"/>
        <end position="318"/>
    </location>
</feature>
<feature type="region of interest" description="Disordered" evidence="6">
    <location>
        <begin position="1"/>
        <end position="26"/>
    </location>
</feature>
<evidence type="ECO:0008006" key="10">
    <source>
        <dbReference type="Google" id="ProtNLM"/>
    </source>
</evidence>
<feature type="transmembrane region" description="Helical" evidence="7">
    <location>
        <begin position="163"/>
        <end position="187"/>
    </location>
</feature>
<feature type="compositionally biased region" description="Polar residues" evidence="6">
    <location>
        <begin position="8"/>
        <end position="20"/>
    </location>
</feature>
<dbReference type="Pfam" id="PF03348">
    <property type="entry name" value="Serinc"/>
    <property type="match status" value="2"/>
</dbReference>
<accession>A0AAD3Y7A4</accession>
<feature type="transmembrane region" description="Helical" evidence="7">
    <location>
        <begin position="199"/>
        <end position="223"/>
    </location>
</feature>
<keyword evidence="5 7" id="KW-0472">Membrane</keyword>
<evidence type="ECO:0000313" key="8">
    <source>
        <dbReference type="EMBL" id="GMH29326.1"/>
    </source>
</evidence>
<evidence type="ECO:0000256" key="4">
    <source>
        <dbReference type="ARBA" id="ARBA00022989"/>
    </source>
</evidence>
<dbReference type="InterPro" id="IPR005016">
    <property type="entry name" value="TDE1/TMS"/>
</dbReference>
<dbReference type="Proteomes" id="UP001279734">
    <property type="component" value="Unassembled WGS sequence"/>
</dbReference>
<feature type="transmembrane region" description="Helical" evidence="7">
    <location>
        <begin position="229"/>
        <end position="250"/>
    </location>
</feature>
<organism evidence="8 9">
    <name type="scientific">Nepenthes gracilis</name>
    <name type="common">Slender pitcher plant</name>
    <dbReference type="NCBI Taxonomy" id="150966"/>
    <lineage>
        <taxon>Eukaryota</taxon>
        <taxon>Viridiplantae</taxon>
        <taxon>Streptophyta</taxon>
        <taxon>Embryophyta</taxon>
        <taxon>Tracheophyta</taxon>
        <taxon>Spermatophyta</taxon>
        <taxon>Magnoliopsida</taxon>
        <taxon>eudicotyledons</taxon>
        <taxon>Gunneridae</taxon>
        <taxon>Pentapetalae</taxon>
        <taxon>Caryophyllales</taxon>
        <taxon>Nepenthaceae</taxon>
        <taxon>Nepenthes</taxon>
    </lineage>
</organism>
<gene>
    <name evidence="8" type="ORF">Nepgr_031169</name>
</gene>
<dbReference type="EMBL" id="BSYO01000036">
    <property type="protein sequence ID" value="GMH29326.1"/>
    <property type="molecule type" value="Genomic_DNA"/>
</dbReference>
<keyword evidence="4 7" id="KW-1133">Transmembrane helix</keyword>
<protein>
    <recommendedName>
        <fullName evidence="10">Serine incorporator</fullName>
    </recommendedName>
</protein>
<evidence type="ECO:0000256" key="7">
    <source>
        <dbReference type="SAM" id="Phobius"/>
    </source>
</evidence>
<feature type="transmembrane region" description="Helical" evidence="7">
    <location>
        <begin position="257"/>
        <end position="276"/>
    </location>
</feature>
<comment type="caution">
    <text evidence="8">The sequence shown here is derived from an EMBL/GenBank/DDBJ whole genome shotgun (WGS) entry which is preliminary data.</text>
</comment>
<dbReference type="PANTHER" id="PTHR10383">
    <property type="entry name" value="SERINE INCORPORATOR"/>
    <property type="match status" value="1"/>
</dbReference>
<feature type="transmembrane region" description="Helical" evidence="7">
    <location>
        <begin position="338"/>
        <end position="359"/>
    </location>
</feature>
<comment type="similarity">
    <text evidence="2">Belongs to the TDE1 family.</text>
</comment>
<dbReference type="GO" id="GO:0016020">
    <property type="term" value="C:membrane"/>
    <property type="evidence" value="ECO:0007669"/>
    <property type="project" value="UniProtKB-SubCell"/>
</dbReference>
<reference evidence="8" key="1">
    <citation type="submission" date="2023-05" db="EMBL/GenBank/DDBJ databases">
        <title>Nepenthes gracilis genome sequencing.</title>
        <authorList>
            <person name="Fukushima K."/>
        </authorList>
    </citation>
    <scope>NUCLEOTIDE SEQUENCE</scope>
    <source>
        <strain evidence="8">SING2019-196</strain>
    </source>
</reference>
<keyword evidence="3 7" id="KW-0812">Transmembrane</keyword>
<evidence type="ECO:0000313" key="9">
    <source>
        <dbReference type="Proteomes" id="UP001279734"/>
    </source>
</evidence>
<dbReference type="PANTHER" id="PTHR10383:SF23">
    <property type="entry name" value="SERINC-DOMAIN CONTAINING SERINE AND SPHINGOLIPID BIOSYNTHESIS PROTEIN"/>
    <property type="match status" value="1"/>
</dbReference>
<keyword evidence="9" id="KW-1185">Reference proteome</keyword>
<feature type="transmembrane region" description="Helical" evidence="7">
    <location>
        <begin position="379"/>
        <end position="398"/>
    </location>
</feature>